<accession>A0A6J5KVB5</accession>
<name>A0A6J5KVB5_9CAUD</name>
<sequence length="328" mass="33991">MSSPIHAQVSSSFVSNGNAINIALPAGYDDIELFNISTETLTSTDVMYAKGNANAPAGYALYDIGSSTSGTLTPKFTLTNGFTFISDSSQFPSGAQTVASAISSANPGVVSTSSTLGLATGSIVRITNSTGLLQIGGLDFTVGSVIANTSFALTYLDTSSTNVNGSASAAKWQLLATGPRYYPPRRYIVNMASSGVNTLITMSVTHQYTVGQEVRIYCPSNFGMTQINGLLGVITAIGTADVSGITNTITVNINSSSFTAFSWPTSATAASGTNFAFVEPVGEAAQVPYQNLLDDATYNQSFSGVQIGSAVQTSGKTYQWVATKGVSY</sequence>
<dbReference type="EMBL" id="LR796195">
    <property type="protein sequence ID" value="CAB4126354.1"/>
    <property type="molecule type" value="Genomic_DNA"/>
</dbReference>
<proteinExistence type="predicted"/>
<evidence type="ECO:0000313" key="1">
    <source>
        <dbReference type="EMBL" id="CAB4126354.1"/>
    </source>
</evidence>
<gene>
    <name evidence="1" type="ORF">UFOVP88_20</name>
</gene>
<reference evidence="1" key="1">
    <citation type="submission" date="2020-04" db="EMBL/GenBank/DDBJ databases">
        <authorList>
            <person name="Chiriac C."/>
            <person name="Salcher M."/>
            <person name="Ghai R."/>
            <person name="Kavagutti S V."/>
        </authorList>
    </citation>
    <scope>NUCLEOTIDE SEQUENCE</scope>
</reference>
<organism evidence="1">
    <name type="scientific">uncultured Caudovirales phage</name>
    <dbReference type="NCBI Taxonomy" id="2100421"/>
    <lineage>
        <taxon>Viruses</taxon>
        <taxon>Duplodnaviria</taxon>
        <taxon>Heunggongvirae</taxon>
        <taxon>Uroviricota</taxon>
        <taxon>Caudoviricetes</taxon>
        <taxon>Peduoviridae</taxon>
        <taxon>Maltschvirus</taxon>
        <taxon>Maltschvirus maltsch</taxon>
    </lineage>
</organism>
<protein>
    <submittedName>
        <fullName evidence="1">Uncharacterized protein</fullName>
    </submittedName>
</protein>